<evidence type="ECO:0000313" key="8">
    <source>
        <dbReference type="EMBL" id="ENW93002.1"/>
    </source>
</evidence>
<keyword evidence="3" id="KW-0805">Transcription regulation</keyword>
<evidence type="ECO:0000256" key="1">
    <source>
        <dbReference type="ARBA" id="ARBA00002856"/>
    </source>
</evidence>
<evidence type="ECO:0000256" key="4">
    <source>
        <dbReference type="ARBA" id="ARBA00023125"/>
    </source>
</evidence>
<dbReference type="InterPro" id="IPR001647">
    <property type="entry name" value="HTH_TetR"/>
</dbReference>
<dbReference type="GO" id="GO:0045892">
    <property type="term" value="P:negative regulation of DNA-templated transcription"/>
    <property type="evidence" value="ECO:0007669"/>
    <property type="project" value="InterPro"/>
</dbReference>
<dbReference type="InterPro" id="IPR003012">
    <property type="entry name" value="Tet_transcr_reg_TetR"/>
</dbReference>
<reference evidence="8 9" key="1">
    <citation type="submission" date="2013-02" db="EMBL/GenBank/DDBJ databases">
        <title>The Genome Sequence of Acinetobacter sp. ANC 4105.</title>
        <authorList>
            <consortium name="The Broad Institute Genome Sequencing Platform"/>
            <consortium name="The Broad Institute Genome Sequencing Center for Infectious Disease"/>
            <person name="Cerqueira G."/>
            <person name="Feldgarden M."/>
            <person name="Courvalin P."/>
            <person name="Perichon B."/>
            <person name="Grillot-Courvalin C."/>
            <person name="Clermont D."/>
            <person name="Rocha E."/>
            <person name="Yoon E.-J."/>
            <person name="Nemec A."/>
            <person name="Walker B."/>
            <person name="Young S.K."/>
            <person name="Zeng Q."/>
            <person name="Gargeya S."/>
            <person name="Fitzgerald M."/>
            <person name="Haas B."/>
            <person name="Abouelleil A."/>
            <person name="Alvarado L."/>
            <person name="Arachchi H.M."/>
            <person name="Berlin A.M."/>
            <person name="Chapman S.B."/>
            <person name="Dewar J."/>
            <person name="Goldberg J."/>
            <person name="Griggs A."/>
            <person name="Gujja S."/>
            <person name="Hansen M."/>
            <person name="Howarth C."/>
            <person name="Imamovic A."/>
            <person name="Larimer J."/>
            <person name="McCowan C."/>
            <person name="Murphy C."/>
            <person name="Neiman D."/>
            <person name="Pearson M."/>
            <person name="Priest M."/>
            <person name="Roberts A."/>
            <person name="Saif S."/>
            <person name="Shea T."/>
            <person name="Sisk P."/>
            <person name="Sykes S."/>
            <person name="Wortman J."/>
            <person name="Nusbaum C."/>
            <person name="Birren B."/>
        </authorList>
    </citation>
    <scope>NUCLEOTIDE SEQUENCE [LARGE SCALE GENOMIC DNA]</scope>
    <source>
        <strain evidence="8 9">ANC 4105</strain>
    </source>
</reference>
<keyword evidence="2" id="KW-0678">Repressor</keyword>
<gene>
    <name evidence="8" type="ORF">F904_02945</name>
</gene>
<organism evidence="8 9">
    <name type="scientific">Acinetobacter dispersus</name>
    <dbReference type="NCBI Taxonomy" id="70348"/>
    <lineage>
        <taxon>Bacteria</taxon>
        <taxon>Pseudomonadati</taxon>
        <taxon>Pseudomonadota</taxon>
        <taxon>Gammaproteobacteria</taxon>
        <taxon>Moraxellales</taxon>
        <taxon>Moraxellaceae</taxon>
        <taxon>Acinetobacter</taxon>
    </lineage>
</organism>
<feature type="DNA-binding region" description="H-T-H motif" evidence="6">
    <location>
        <begin position="37"/>
        <end position="56"/>
    </location>
</feature>
<dbReference type="InterPro" id="IPR009057">
    <property type="entry name" value="Homeodomain-like_sf"/>
</dbReference>
<dbReference type="GO" id="GO:0046677">
    <property type="term" value="P:response to antibiotic"/>
    <property type="evidence" value="ECO:0007669"/>
    <property type="project" value="InterPro"/>
</dbReference>
<dbReference type="eggNOG" id="COG1309">
    <property type="taxonomic scope" value="Bacteria"/>
</dbReference>
<dbReference type="AlphaFoldDB" id="N9L9T1"/>
<dbReference type="InterPro" id="IPR004111">
    <property type="entry name" value="Repressor_TetR_C"/>
</dbReference>
<keyword evidence="5" id="KW-0804">Transcription</keyword>
<evidence type="ECO:0000256" key="6">
    <source>
        <dbReference type="PROSITE-ProRule" id="PRU00335"/>
    </source>
</evidence>
<protein>
    <recommendedName>
        <fullName evidence="7">HTH tetR-type domain-containing protein</fullName>
    </recommendedName>
</protein>
<accession>N9L9T1</accession>
<dbReference type="Gene3D" id="1.10.357.10">
    <property type="entry name" value="Tetracycline Repressor, domain 2"/>
    <property type="match status" value="1"/>
</dbReference>
<sequence length="207" mass="24352">MSNQTKNQKKSKANLSKDLIIRTALEMIEEQGIESFSLRKLAQKLDCEAMSIYYHMKNKEEILDQIVDFLISKIMFQSQRDDPKEQLMYVAKQWRTISQEYPNFFPVLAIHPLNTDIGYNLMNSILLIFKNANLAVKDASYFLRILNYYLIGMGIDEAKGYYPSNKNLKIDRYPLLEDAKTYWTQKDQEEIFELGLNMLLTNMLHKI</sequence>
<evidence type="ECO:0000256" key="2">
    <source>
        <dbReference type="ARBA" id="ARBA00022491"/>
    </source>
</evidence>
<evidence type="ECO:0000259" key="7">
    <source>
        <dbReference type="PROSITE" id="PS50977"/>
    </source>
</evidence>
<name>N9L9T1_9GAMM</name>
<keyword evidence="4 6" id="KW-0238">DNA-binding</keyword>
<dbReference type="PROSITE" id="PS50977">
    <property type="entry name" value="HTH_TETR_2"/>
    <property type="match status" value="1"/>
</dbReference>
<dbReference type="PRINTS" id="PR00455">
    <property type="entry name" value="HTHTETR"/>
</dbReference>
<keyword evidence="9" id="KW-1185">Reference proteome</keyword>
<proteinExistence type="predicted"/>
<dbReference type="Proteomes" id="UP000013261">
    <property type="component" value="Unassembled WGS sequence"/>
</dbReference>
<comment type="caution">
    <text evidence="8">The sequence shown here is derived from an EMBL/GenBank/DDBJ whole genome shotgun (WGS) entry which is preliminary data.</text>
</comment>
<dbReference type="Pfam" id="PF02909">
    <property type="entry name" value="TetR_C_1"/>
    <property type="match status" value="1"/>
</dbReference>
<dbReference type="OrthoDB" id="329481at2"/>
<dbReference type="EMBL" id="APRL01000013">
    <property type="protein sequence ID" value="ENW93002.1"/>
    <property type="molecule type" value="Genomic_DNA"/>
</dbReference>
<dbReference type="GO" id="GO:0003677">
    <property type="term" value="F:DNA binding"/>
    <property type="evidence" value="ECO:0007669"/>
    <property type="project" value="UniProtKB-UniRule"/>
</dbReference>
<evidence type="ECO:0000256" key="3">
    <source>
        <dbReference type="ARBA" id="ARBA00023015"/>
    </source>
</evidence>
<feature type="domain" description="HTH tetR-type" evidence="7">
    <location>
        <begin position="14"/>
        <end position="74"/>
    </location>
</feature>
<dbReference type="PATRIC" id="fig|1217703.3.peg.2864"/>
<dbReference type="SUPFAM" id="SSF46689">
    <property type="entry name" value="Homeodomain-like"/>
    <property type="match status" value="1"/>
</dbReference>
<dbReference type="RefSeq" id="WP_005190721.1">
    <property type="nucleotide sequence ID" value="NZ_JAKZFU010000001.1"/>
</dbReference>
<dbReference type="PRINTS" id="PR00400">
    <property type="entry name" value="TETREPRESSOR"/>
</dbReference>
<dbReference type="Pfam" id="PF00440">
    <property type="entry name" value="TetR_N"/>
    <property type="match status" value="1"/>
</dbReference>
<dbReference type="InterPro" id="IPR036271">
    <property type="entry name" value="Tet_transcr_reg_TetR-rel_C_sf"/>
</dbReference>
<dbReference type="HOGENOM" id="CLU_069543_3_1_6"/>
<evidence type="ECO:0000256" key="5">
    <source>
        <dbReference type="ARBA" id="ARBA00023163"/>
    </source>
</evidence>
<comment type="function">
    <text evidence="1">TetR is the repressor of the tetracycline resistance element; its N-terminal region forms a helix-turn-helix structure and binds DNA. Binding of tetracycline to TetR reduces the repressor affinity for the tetracycline resistance gene (tetA) promoter operator sites.</text>
</comment>
<dbReference type="SUPFAM" id="SSF48498">
    <property type="entry name" value="Tetracyclin repressor-like, C-terminal domain"/>
    <property type="match status" value="1"/>
</dbReference>
<evidence type="ECO:0000313" key="9">
    <source>
        <dbReference type="Proteomes" id="UP000013261"/>
    </source>
</evidence>